<keyword evidence="2" id="KW-0012">Acyltransferase</keyword>
<dbReference type="Proteomes" id="UP000214688">
    <property type="component" value="Chromosome"/>
</dbReference>
<gene>
    <name evidence="4" type="ORF">CIG75_07185</name>
</gene>
<dbReference type="Pfam" id="PF00583">
    <property type="entry name" value="Acetyltransf_1"/>
    <property type="match status" value="1"/>
</dbReference>
<organism evidence="4 5">
    <name type="scientific">Tumebacillus algifaecis</name>
    <dbReference type="NCBI Taxonomy" id="1214604"/>
    <lineage>
        <taxon>Bacteria</taxon>
        <taxon>Bacillati</taxon>
        <taxon>Bacillota</taxon>
        <taxon>Bacilli</taxon>
        <taxon>Bacillales</taxon>
        <taxon>Alicyclobacillaceae</taxon>
        <taxon>Tumebacillus</taxon>
    </lineage>
</organism>
<keyword evidence="1" id="KW-0808">Transferase</keyword>
<evidence type="ECO:0000256" key="1">
    <source>
        <dbReference type="ARBA" id="ARBA00022679"/>
    </source>
</evidence>
<dbReference type="OrthoDB" id="9796381at2"/>
<evidence type="ECO:0000259" key="3">
    <source>
        <dbReference type="PROSITE" id="PS51186"/>
    </source>
</evidence>
<protein>
    <recommendedName>
        <fullName evidence="3">N-acetyltransferase domain-containing protein</fullName>
    </recommendedName>
</protein>
<dbReference type="PROSITE" id="PS51186">
    <property type="entry name" value="GNAT"/>
    <property type="match status" value="1"/>
</dbReference>
<keyword evidence="5" id="KW-1185">Reference proteome</keyword>
<accession>A0A223CZL1</accession>
<reference evidence="4 5" key="1">
    <citation type="journal article" date="2015" name="Int. J. Syst. Evol. Microbiol.">
        <title>Tumebacillus algifaecis sp. nov., isolated from decomposing algal scum.</title>
        <authorList>
            <person name="Wu Y.F."/>
            <person name="Zhang B."/>
            <person name="Xing P."/>
            <person name="Wu Q.L."/>
            <person name="Liu S.J."/>
        </authorList>
    </citation>
    <scope>NUCLEOTIDE SEQUENCE [LARGE SCALE GENOMIC DNA]</scope>
    <source>
        <strain evidence="4 5">THMBR28</strain>
    </source>
</reference>
<evidence type="ECO:0000256" key="2">
    <source>
        <dbReference type="ARBA" id="ARBA00023315"/>
    </source>
</evidence>
<dbReference type="EMBL" id="CP022657">
    <property type="protein sequence ID" value="ASS74781.1"/>
    <property type="molecule type" value="Genomic_DNA"/>
</dbReference>
<evidence type="ECO:0000313" key="5">
    <source>
        <dbReference type="Proteomes" id="UP000214688"/>
    </source>
</evidence>
<dbReference type="InterPro" id="IPR016181">
    <property type="entry name" value="Acyl_CoA_acyltransferase"/>
</dbReference>
<dbReference type="PANTHER" id="PTHR43877">
    <property type="entry name" value="AMINOALKYLPHOSPHONATE N-ACETYLTRANSFERASE-RELATED-RELATED"/>
    <property type="match status" value="1"/>
</dbReference>
<dbReference type="PANTHER" id="PTHR43877:SF8">
    <property type="entry name" value="N-ACETYLGLUTAMATE SYNTHASE-RELATED"/>
    <property type="match status" value="1"/>
</dbReference>
<proteinExistence type="predicted"/>
<dbReference type="SUPFAM" id="SSF55729">
    <property type="entry name" value="Acyl-CoA N-acyltransferases (Nat)"/>
    <property type="match status" value="1"/>
</dbReference>
<dbReference type="InterPro" id="IPR050832">
    <property type="entry name" value="Bact_Acetyltransf"/>
</dbReference>
<name>A0A223CZL1_9BACL</name>
<evidence type="ECO:0000313" key="4">
    <source>
        <dbReference type="EMBL" id="ASS74781.1"/>
    </source>
</evidence>
<dbReference type="RefSeq" id="WP_094236031.1">
    <property type="nucleotide sequence ID" value="NZ_CP022657.1"/>
</dbReference>
<dbReference type="KEGG" id="tab:CIG75_07185"/>
<dbReference type="InterPro" id="IPR000182">
    <property type="entry name" value="GNAT_dom"/>
</dbReference>
<sequence length="167" mass="19095">MQYRLITALDQLTQTALTELSTLIKEAWRKVYINLGVYSDAYERDESFWGCSMIEKELKAGHRWLIAYENDRCIAAVLLEQTEPALMLRLLGVHPDHQGRSLGAALIGQAEQIARSEGSPSLTLFTSSLLTTLVAFYERLGFQMFKRESVTRFGLNYDRVFLQKLLN</sequence>
<dbReference type="AlphaFoldDB" id="A0A223CZL1"/>
<feature type="domain" description="N-acetyltransferase" evidence="3">
    <location>
        <begin position="7"/>
        <end position="167"/>
    </location>
</feature>
<dbReference type="GO" id="GO:0016747">
    <property type="term" value="F:acyltransferase activity, transferring groups other than amino-acyl groups"/>
    <property type="evidence" value="ECO:0007669"/>
    <property type="project" value="InterPro"/>
</dbReference>
<dbReference type="CDD" id="cd04301">
    <property type="entry name" value="NAT_SF"/>
    <property type="match status" value="1"/>
</dbReference>
<dbReference type="Gene3D" id="3.40.630.30">
    <property type="match status" value="1"/>
</dbReference>